<feature type="compositionally biased region" description="Acidic residues" evidence="2">
    <location>
        <begin position="731"/>
        <end position="742"/>
    </location>
</feature>
<dbReference type="Gene3D" id="2.130.10.130">
    <property type="entry name" value="Integrin alpha, N-terminal"/>
    <property type="match status" value="1"/>
</dbReference>
<organism evidence="3 4">
    <name type="scientific">Cyclotella atomus</name>
    <dbReference type="NCBI Taxonomy" id="382360"/>
    <lineage>
        <taxon>Eukaryota</taxon>
        <taxon>Sar</taxon>
        <taxon>Stramenopiles</taxon>
        <taxon>Ochrophyta</taxon>
        <taxon>Bacillariophyta</taxon>
        <taxon>Coscinodiscophyceae</taxon>
        <taxon>Thalassiosirophycidae</taxon>
        <taxon>Stephanodiscales</taxon>
        <taxon>Stephanodiscaceae</taxon>
        <taxon>Cyclotella</taxon>
    </lineage>
</organism>
<feature type="compositionally biased region" description="Polar residues" evidence="2">
    <location>
        <begin position="590"/>
        <end position="607"/>
    </location>
</feature>
<feature type="compositionally biased region" description="Low complexity" evidence="2">
    <location>
        <begin position="1038"/>
        <end position="1062"/>
    </location>
</feature>
<evidence type="ECO:0000313" key="4">
    <source>
        <dbReference type="Proteomes" id="UP001530400"/>
    </source>
</evidence>
<feature type="compositionally biased region" description="Basic and acidic residues" evidence="2">
    <location>
        <begin position="455"/>
        <end position="470"/>
    </location>
</feature>
<keyword evidence="4" id="KW-1185">Reference proteome</keyword>
<feature type="repeat" description="FG-GAP" evidence="1">
    <location>
        <begin position="1380"/>
        <end position="1437"/>
    </location>
</feature>
<evidence type="ECO:0000256" key="2">
    <source>
        <dbReference type="SAM" id="MobiDB-lite"/>
    </source>
</evidence>
<name>A0ABD3NXV9_9STRA</name>
<feature type="region of interest" description="Disordered" evidence="2">
    <location>
        <begin position="575"/>
        <end position="613"/>
    </location>
</feature>
<evidence type="ECO:0000313" key="3">
    <source>
        <dbReference type="EMBL" id="KAL3780277.1"/>
    </source>
</evidence>
<feature type="compositionally biased region" description="Polar residues" evidence="2">
    <location>
        <begin position="480"/>
        <end position="490"/>
    </location>
</feature>
<feature type="region of interest" description="Disordered" evidence="2">
    <location>
        <begin position="705"/>
        <end position="744"/>
    </location>
</feature>
<feature type="region of interest" description="Disordered" evidence="2">
    <location>
        <begin position="1"/>
        <end position="83"/>
    </location>
</feature>
<dbReference type="EMBL" id="JALLPJ020000899">
    <property type="protein sequence ID" value="KAL3780277.1"/>
    <property type="molecule type" value="Genomic_DNA"/>
</dbReference>
<sequence>MTNEMAETNADFPSDRESFRQEYGYDFPYNSDEDPASIDLQYGNSGRTMGGSFTGSFASSGAGSRQPSIHGEKPMVSGSFQSSGTGSIMLGITQEPLRVPLSDENLAAHRMSIAQRRMSELTNSYQSAGPLSECDNGEDDDIMDTFLKTMDASNRTGSEDSQVLTMRRESIRSKPWASSDKSVAEKSMAESTFFFGNISTSDEGTTRFSRERIDIPSVSKNDFLSGQIEALHIPTFPIEDSDMNIDLKMMSDDKSVRSALSCDRSYAMEEALRKLQENAPDEKDETASVISSSQVDESEKNDDAPLISCASSPGSARKSTCSSHYGSFMAWPDSDDEGESSEEEEKSEGKGNETAVKGTSDDGAIVCDFVPDRAAFLSSRNASFCSSRGSFRSNASSRNSHATSTSKKSERSSSSNSSKERRRSRRQKRRASMRGSLETIKSEQSCSFRSSTRRSLTESIDRKSMRESFRRSLAPKRKSLTQQHDATSSALPLMGWDDSNSESSSLLSSSDRKSSSSARKSFSSSLSNTEQGGLFCEKWVSRASFRRGHDVSGLTNVEANMPIEEEFDSRKPWMKAPPVASTIPSDRRGSTMTLDSSVNSWTESSQLGPLPEVVKDDKANGLASSKVMRSSFTDQTATSSLGDDQSMNSDLTELRQAQEALLAVQEDNDVEFDKQQHVDEAMKLLATFPTIPKAARDVPSPTLQLESVDEEEDESTHLLTPTAHSDRLETVDEEEQDDDEAAVLDQPTPANRHITDKPSFINGANMQFLDNLDADISQRFSRSPKEDDSDTYSDVDVGAEKSAPSLGLYMSVHNHELEKEFNTTEMEEIDFKECHKPDEYNESEDLEQFIESGRKKRSTKEDHSSHKSGKSSSKRSGLASMKVISDRLKPIKDRVKKKSGSNHVRRRHKRLWKFCVWNCKKITLLIVLVLCVLAGIAVSSWYGRKNMNAETLEEVALDDQMTDDLSVDIQWPPVTDTGRNPLHDNPPTIAPSTEVTSQAQIGNATEGTHQSANSSSPITHLIQPSTIQPSVLSNNNMTSSYQTSESPSSSTLSSPTPSIQPFINSSPPSISLNFSSLSPTYAVTPSISLNLKQTYSPTQSPTFSPSLNQTDTPTQSPTLSPTFQITTQSPSLSPTNNSATPTISPTEEDSLIFQSSQVIAGDAEFQYTGFSVSMTPSGKYIAVGIKEASETGMVRVYAKKKKGGFSPVGVDSIFGESPGDEMGSAVAISDDGKRVAVGARSSSVSGKTKNGLVKVYQYSESLDSWLQVGKTIEGSEDLERLGFAVAISGDGLRVACGSPKGSGGLGSASIYDFNNRKGWELVGQVITGQKKKDMAGFSVSLSSDGRLVAVGAISASLNGMERCGSVKMYNLDSTAKKWVNSGQVLTGITANAQFGYSIKLSGDGQRVVIGSNGYSTNGLSNVGSCEIFQLNSKTFRWKQIGAVFGDDENEEAGSHVSMSANGLWIACSKTTMASGSPQGAVVVLTEQAGDWEVIETITPYFEDSTSFGTSTHLSQDAEDILIGAPLFNNASGYVELLSRDKQV</sequence>
<feature type="region of interest" description="Disordered" evidence="2">
    <location>
        <begin position="1095"/>
        <end position="1144"/>
    </location>
</feature>
<feature type="compositionally biased region" description="Polar residues" evidence="2">
    <location>
        <begin position="442"/>
        <end position="454"/>
    </location>
</feature>
<feature type="region of interest" description="Disordered" evidence="2">
    <location>
        <begin position="383"/>
        <end position="529"/>
    </location>
</feature>
<dbReference type="PANTHER" id="PTHR36220">
    <property type="entry name" value="UNNAMED PRODUCT"/>
    <property type="match status" value="1"/>
</dbReference>
<feature type="region of interest" description="Disordered" evidence="2">
    <location>
        <begin position="849"/>
        <end position="879"/>
    </location>
</feature>
<feature type="region of interest" description="Disordered" evidence="2">
    <location>
        <begin position="973"/>
        <end position="1062"/>
    </location>
</feature>
<reference evidence="3 4" key="1">
    <citation type="submission" date="2024-10" db="EMBL/GenBank/DDBJ databases">
        <title>Updated reference genomes for cyclostephanoid diatoms.</title>
        <authorList>
            <person name="Roberts W.R."/>
            <person name="Alverson A.J."/>
        </authorList>
    </citation>
    <scope>NUCLEOTIDE SEQUENCE [LARGE SCALE GENOMIC DNA]</scope>
    <source>
        <strain evidence="3 4">AJA010-31</strain>
    </source>
</reference>
<feature type="compositionally biased region" description="Low complexity" evidence="2">
    <location>
        <begin position="54"/>
        <end position="64"/>
    </location>
</feature>
<dbReference type="InterPro" id="IPR028994">
    <property type="entry name" value="Integrin_alpha_N"/>
</dbReference>
<feature type="compositionally biased region" description="Polar residues" evidence="2">
    <location>
        <begin position="309"/>
        <end position="325"/>
    </location>
</feature>
<feature type="compositionally biased region" description="Acidic residues" evidence="2">
    <location>
        <begin position="333"/>
        <end position="346"/>
    </location>
</feature>
<dbReference type="PANTHER" id="PTHR36220:SF1">
    <property type="entry name" value="GAMMA TUBULIN COMPLEX COMPONENT C-TERMINAL DOMAIN-CONTAINING PROTEIN"/>
    <property type="match status" value="1"/>
</dbReference>
<accession>A0ABD3NXV9</accession>
<feature type="compositionally biased region" description="Basic residues" evidence="2">
    <location>
        <begin position="420"/>
        <end position="432"/>
    </location>
</feature>
<dbReference type="Proteomes" id="UP001530400">
    <property type="component" value="Unassembled WGS sequence"/>
</dbReference>
<gene>
    <name evidence="3" type="ORF">ACHAWO_007054</name>
</gene>
<dbReference type="SUPFAM" id="SSF82171">
    <property type="entry name" value="DPP6 N-terminal domain-like"/>
    <property type="match status" value="1"/>
</dbReference>
<feature type="compositionally biased region" description="Low complexity" evidence="2">
    <location>
        <begin position="386"/>
        <end position="417"/>
    </location>
</feature>
<feature type="compositionally biased region" description="Low complexity" evidence="2">
    <location>
        <begin position="497"/>
        <end position="527"/>
    </location>
</feature>
<evidence type="ECO:0000256" key="1">
    <source>
        <dbReference type="PROSITE-ProRule" id="PRU00803"/>
    </source>
</evidence>
<protein>
    <submittedName>
        <fullName evidence="3">Uncharacterized protein</fullName>
    </submittedName>
</protein>
<dbReference type="PROSITE" id="PS51470">
    <property type="entry name" value="FG_GAP"/>
    <property type="match status" value="1"/>
</dbReference>
<dbReference type="InterPro" id="IPR013519">
    <property type="entry name" value="Int_alpha_beta-p"/>
</dbReference>
<proteinExistence type="predicted"/>
<comment type="caution">
    <text evidence="3">The sequence shown here is derived from an EMBL/GenBank/DDBJ whole genome shotgun (WGS) entry which is preliminary data.</text>
</comment>
<feature type="compositionally biased region" description="Polar residues" evidence="2">
    <location>
        <begin position="990"/>
        <end position="1037"/>
    </location>
</feature>
<feature type="region of interest" description="Disordered" evidence="2">
    <location>
        <begin position="273"/>
        <end position="364"/>
    </location>
</feature>